<dbReference type="Pfam" id="PF00669">
    <property type="entry name" value="Flagellin_N"/>
    <property type="match status" value="1"/>
</dbReference>
<keyword evidence="4" id="KW-0969">Cilium</keyword>
<dbReference type="Pfam" id="PF00700">
    <property type="entry name" value="Flagellin_C"/>
    <property type="match status" value="1"/>
</dbReference>
<keyword evidence="4" id="KW-0966">Cell projection</keyword>
<evidence type="ECO:0000256" key="1">
    <source>
        <dbReference type="ARBA" id="ARBA00023143"/>
    </source>
</evidence>
<dbReference type="InterPro" id="IPR042187">
    <property type="entry name" value="Flagellin_C_sub2"/>
</dbReference>
<dbReference type="SUPFAM" id="SSF64518">
    <property type="entry name" value="Phase 1 flagellin"/>
    <property type="match status" value="1"/>
</dbReference>
<evidence type="ECO:0000313" key="4">
    <source>
        <dbReference type="EMBL" id="MPM90100.1"/>
    </source>
</evidence>
<dbReference type="PANTHER" id="PTHR42792:SF2">
    <property type="entry name" value="FLAGELLIN"/>
    <property type="match status" value="1"/>
</dbReference>
<dbReference type="EMBL" id="VSSQ01037419">
    <property type="protein sequence ID" value="MPM90100.1"/>
    <property type="molecule type" value="Genomic_DNA"/>
</dbReference>
<proteinExistence type="predicted"/>
<dbReference type="GO" id="GO:0005198">
    <property type="term" value="F:structural molecule activity"/>
    <property type="evidence" value="ECO:0007669"/>
    <property type="project" value="InterPro"/>
</dbReference>
<protein>
    <submittedName>
        <fullName evidence="4">Flagellin</fullName>
    </submittedName>
</protein>
<dbReference type="InterPro" id="IPR001029">
    <property type="entry name" value="Flagellin_N"/>
</dbReference>
<dbReference type="PANTHER" id="PTHR42792">
    <property type="entry name" value="FLAGELLIN"/>
    <property type="match status" value="1"/>
</dbReference>
<dbReference type="PRINTS" id="PR00207">
    <property type="entry name" value="FLAGELLIN"/>
</dbReference>
<dbReference type="InterPro" id="IPR001492">
    <property type="entry name" value="Flagellin"/>
</dbReference>
<evidence type="ECO:0000259" key="3">
    <source>
        <dbReference type="Pfam" id="PF00700"/>
    </source>
</evidence>
<name>A0A645DKY1_9ZZZZ</name>
<keyword evidence="4" id="KW-0282">Flagellum</keyword>
<feature type="domain" description="Flagellin C-terminal" evidence="3">
    <location>
        <begin position="197"/>
        <end position="281"/>
    </location>
</feature>
<dbReference type="Gene3D" id="6.10.10.10">
    <property type="entry name" value="Flagellar export chaperone, C-terminal domain"/>
    <property type="match status" value="1"/>
</dbReference>
<gene>
    <name evidence="4" type="primary">hag_10</name>
    <name evidence="4" type="ORF">SDC9_137217</name>
</gene>
<evidence type="ECO:0000259" key="2">
    <source>
        <dbReference type="Pfam" id="PF00669"/>
    </source>
</evidence>
<organism evidence="4">
    <name type="scientific">bioreactor metagenome</name>
    <dbReference type="NCBI Taxonomy" id="1076179"/>
    <lineage>
        <taxon>unclassified sequences</taxon>
        <taxon>metagenomes</taxon>
        <taxon>ecological metagenomes</taxon>
    </lineage>
</organism>
<feature type="domain" description="Flagellin N-terminal" evidence="2">
    <location>
        <begin position="5"/>
        <end position="137"/>
    </location>
</feature>
<dbReference type="Gene3D" id="1.20.1330.10">
    <property type="entry name" value="f41 fragment of flagellin, N-terminal domain"/>
    <property type="match status" value="1"/>
</dbReference>
<comment type="caution">
    <text evidence="4">The sequence shown here is derived from an EMBL/GenBank/DDBJ whole genome shotgun (WGS) entry which is preliminary data.</text>
</comment>
<sequence length="287" mass="32136">MRLMQNMSSQRIYRQYQKSLVNQSKALKHISSGEKFTKAGEAPNEIAKSERMRLQIRGFQMAQKNAQDGISMMQTADGALDSMTNTMQRVRELLVQAGNGANSPEDKETILNEVKQMIAGYDDIAKNSEFNGVSLFDPQDGANSVKMQIGANAYENVKIEFYDLRAEDLKDLETGDSLNLNLIIESVKDNDLGSAIDQMDSVIKNLSDVRSKYGALANKFEECFEGLGEFEMATQAAESSIRDTDIAEEMMEFTQNNILIESGNAMMVQSNKLPQEILRILENVRSR</sequence>
<dbReference type="InterPro" id="IPR046358">
    <property type="entry name" value="Flagellin_C"/>
</dbReference>
<accession>A0A645DKY1</accession>
<reference evidence="4" key="1">
    <citation type="submission" date="2019-08" db="EMBL/GenBank/DDBJ databases">
        <authorList>
            <person name="Kucharzyk K."/>
            <person name="Murdoch R.W."/>
            <person name="Higgins S."/>
            <person name="Loffler F."/>
        </authorList>
    </citation>
    <scope>NUCLEOTIDE SEQUENCE</scope>
</reference>
<keyword evidence="1" id="KW-0975">Bacterial flagellum</keyword>
<dbReference type="AlphaFoldDB" id="A0A645DKY1"/>
<dbReference type="GO" id="GO:0009288">
    <property type="term" value="C:bacterial-type flagellum"/>
    <property type="evidence" value="ECO:0007669"/>
    <property type="project" value="InterPro"/>
</dbReference>